<sequence>MIPARCSGPFHTPARFQAPKYLSAHMNILHLHLRQVGRGNLIEVPGISERSASSVSYRRPCSRS</sequence>
<dbReference type="Proteomes" id="UP000255505">
    <property type="component" value="Plasmid III"/>
</dbReference>
<dbReference type="EMBL" id="LT991978">
    <property type="protein sequence ID" value="SPK77720.1"/>
    <property type="molecule type" value="Genomic_DNA"/>
</dbReference>
<accession>A0A375IUG5</accession>
<name>A0A375IUG5_9BURK</name>
<organism evidence="1 2">
    <name type="scientific">Cupriavidus taiwanensis</name>
    <dbReference type="NCBI Taxonomy" id="164546"/>
    <lineage>
        <taxon>Bacteria</taxon>
        <taxon>Pseudomonadati</taxon>
        <taxon>Pseudomonadota</taxon>
        <taxon>Betaproteobacteria</taxon>
        <taxon>Burkholderiales</taxon>
        <taxon>Burkholderiaceae</taxon>
        <taxon>Cupriavidus</taxon>
    </lineage>
</organism>
<dbReference type="AlphaFoldDB" id="A0A375IUG5"/>
<keyword evidence="1" id="KW-0614">Plasmid</keyword>
<gene>
    <name evidence="1" type="ORF">CT19425_P70060</name>
</gene>
<evidence type="ECO:0000313" key="2">
    <source>
        <dbReference type="Proteomes" id="UP000255505"/>
    </source>
</evidence>
<reference evidence="1 2" key="1">
    <citation type="submission" date="2018-01" db="EMBL/GenBank/DDBJ databases">
        <authorList>
            <person name="Gaut B.S."/>
            <person name="Morton B.R."/>
            <person name="Clegg M.T."/>
            <person name="Duvall M.R."/>
        </authorList>
    </citation>
    <scope>NUCLEOTIDE SEQUENCE [LARGE SCALE GENOMIC DNA]</scope>
    <source>
        <strain evidence="1">Cupriavidus taiwanensis LMG 19425</strain>
        <plasmid evidence="2">Plasmid iii</plasmid>
    </source>
</reference>
<proteinExistence type="predicted"/>
<protein>
    <submittedName>
        <fullName evidence="1">Uncharacterized protein</fullName>
    </submittedName>
</protein>
<geneLocation type="plasmid" evidence="1">
    <name>III</name>
</geneLocation>
<evidence type="ECO:0000313" key="1">
    <source>
        <dbReference type="EMBL" id="SPK77720.1"/>
    </source>
</evidence>